<dbReference type="EMBL" id="JARBHB010000007">
    <property type="protein sequence ID" value="KAJ8878482.1"/>
    <property type="molecule type" value="Genomic_DNA"/>
</dbReference>
<evidence type="ECO:0000313" key="1">
    <source>
        <dbReference type="EMBL" id="KAJ8878482.1"/>
    </source>
</evidence>
<proteinExistence type="predicted"/>
<gene>
    <name evidence="1" type="ORF">PR048_019060</name>
</gene>
<keyword evidence="2" id="KW-1185">Reference proteome</keyword>
<name>A0ABQ9H2J7_9NEOP</name>
<accession>A0ABQ9H2J7</accession>
<protein>
    <submittedName>
        <fullName evidence="1">Uncharacterized protein</fullName>
    </submittedName>
</protein>
<dbReference type="Proteomes" id="UP001159363">
    <property type="component" value="Chromosome 6"/>
</dbReference>
<sequence length="162" mass="18527">MAGLKVSEIITILSGVVCVMKLKTSIHRLGEWKQKLASLIQAYQPRDVFNGDETGPFLEVYQQEPYLRAKRSVLEYNGSLTKKTLDDCCRYGGVASWFQHENKKPKQEGLAFFGHHHIKLSNVSHTLPWEHNIDNPAHGSWCNIHSQMFTQEESSTASSYRY</sequence>
<comment type="caution">
    <text evidence="1">The sequence shown here is derived from an EMBL/GenBank/DDBJ whole genome shotgun (WGS) entry which is preliminary data.</text>
</comment>
<evidence type="ECO:0000313" key="2">
    <source>
        <dbReference type="Proteomes" id="UP001159363"/>
    </source>
</evidence>
<reference evidence="1 2" key="1">
    <citation type="submission" date="2023-02" db="EMBL/GenBank/DDBJ databases">
        <title>LHISI_Scaffold_Assembly.</title>
        <authorList>
            <person name="Stuart O.P."/>
            <person name="Cleave R."/>
            <person name="Magrath M.J.L."/>
            <person name="Mikheyev A.S."/>
        </authorList>
    </citation>
    <scope>NUCLEOTIDE SEQUENCE [LARGE SCALE GENOMIC DNA]</scope>
    <source>
        <strain evidence="1">Daus_M_001</strain>
        <tissue evidence="1">Leg muscle</tissue>
    </source>
</reference>
<organism evidence="1 2">
    <name type="scientific">Dryococelus australis</name>
    <dbReference type="NCBI Taxonomy" id="614101"/>
    <lineage>
        <taxon>Eukaryota</taxon>
        <taxon>Metazoa</taxon>
        <taxon>Ecdysozoa</taxon>
        <taxon>Arthropoda</taxon>
        <taxon>Hexapoda</taxon>
        <taxon>Insecta</taxon>
        <taxon>Pterygota</taxon>
        <taxon>Neoptera</taxon>
        <taxon>Polyneoptera</taxon>
        <taxon>Phasmatodea</taxon>
        <taxon>Verophasmatodea</taxon>
        <taxon>Anareolatae</taxon>
        <taxon>Phasmatidae</taxon>
        <taxon>Eurycanthinae</taxon>
        <taxon>Dryococelus</taxon>
    </lineage>
</organism>